<protein>
    <submittedName>
        <fullName evidence="1">Uncharacterized protein</fullName>
    </submittedName>
</protein>
<keyword evidence="2" id="KW-1185">Reference proteome</keyword>
<accession>A0ACC9MSP9</accession>
<dbReference type="EMBL" id="PIWU01000006">
    <property type="protein sequence ID" value="PKE56709.1"/>
    <property type="molecule type" value="Genomic_DNA"/>
</dbReference>
<comment type="caution">
    <text evidence="1">The sequence shown here is derived from an EMBL/GenBank/DDBJ whole genome shotgun (WGS) entry which is preliminary data.</text>
</comment>
<proteinExistence type="predicted"/>
<name>A0ACC9MSP9_9STAP</name>
<dbReference type="Proteomes" id="UP000233606">
    <property type="component" value="Unassembled WGS sequence"/>
</dbReference>
<reference evidence="1" key="1">
    <citation type="submission" date="2017-12" db="EMBL/GenBank/DDBJ databases">
        <title>Genomics of Macrococcus caseolyticus.</title>
        <authorList>
            <person name="MacFadyen A.C."/>
            <person name="Paterson G.K."/>
        </authorList>
    </citation>
    <scope>NUCLEOTIDE SEQUENCE</scope>
    <source>
        <strain evidence="1">5459_5_49</strain>
    </source>
</reference>
<organism evidence="1 2">
    <name type="scientific">Macrococcoides caseolyticum</name>
    <dbReference type="NCBI Taxonomy" id="69966"/>
    <lineage>
        <taxon>Bacteria</taxon>
        <taxon>Bacillati</taxon>
        <taxon>Bacillota</taxon>
        <taxon>Bacilli</taxon>
        <taxon>Bacillales</taxon>
        <taxon>Staphylococcaceae</taxon>
        <taxon>Macrococcoides</taxon>
    </lineage>
</organism>
<evidence type="ECO:0000313" key="2">
    <source>
        <dbReference type="Proteomes" id="UP000233606"/>
    </source>
</evidence>
<sequence length="176" mass="20465">MFKKIIELQKRKNAEIKDLFSENPTTEKGKNLKEKLDKIDEKKIEKSQLSIQYFNNADINPIYAKKNAAKVYKNLAPNKKALVVADVTEKIRIRNSKSNKFKNGEKGLLIMNDECIYFIKHGYGVSYQEYPLNKVKGVQLDGPITIEIMFGRTPKYFSMIGGQYEFINEFKNIYYS</sequence>
<evidence type="ECO:0000313" key="1">
    <source>
        <dbReference type="EMBL" id="PKE56709.1"/>
    </source>
</evidence>
<gene>
    <name evidence="1" type="ORF">CW682_05775</name>
</gene>